<gene>
    <name evidence="1" type="ORF">MATL_G00067420</name>
</gene>
<dbReference type="EMBL" id="JAFDVH010000004">
    <property type="protein sequence ID" value="KAG7481506.1"/>
    <property type="molecule type" value="Genomic_DNA"/>
</dbReference>
<reference evidence="1" key="1">
    <citation type="submission" date="2021-01" db="EMBL/GenBank/DDBJ databases">
        <authorList>
            <person name="Zahm M."/>
            <person name="Roques C."/>
            <person name="Cabau C."/>
            <person name="Klopp C."/>
            <person name="Donnadieu C."/>
            <person name="Jouanno E."/>
            <person name="Lampietro C."/>
            <person name="Louis A."/>
            <person name="Herpin A."/>
            <person name="Echchiki A."/>
            <person name="Berthelot C."/>
            <person name="Parey E."/>
            <person name="Roest-Crollius H."/>
            <person name="Braasch I."/>
            <person name="Postlethwait J."/>
            <person name="Bobe J."/>
            <person name="Montfort J."/>
            <person name="Bouchez O."/>
            <person name="Begum T."/>
            <person name="Mejri S."/>
            <person name="Adams A."/>
            <person name="Chen W.-J."/>
            <person name="Guiguen Y."/>
        </authorList>
    </citation>
    <scope>NUCLEOTIDE SEQUENCE</scope>
    <source>
        <strain evidence="1">YG-15Mar2019-1</strain>
        <tissue evidence="1">Brain</tissue>
    </source>
</reference>
<comment type="caution">
    <text evidence="1">The sequence shown here is derived from an EMBL/GenBank/DDBJ whole genome shotgun (WGS) entry which is preliminary data.</text>
</comment>
<accession>A0A9D3QDP1</accession>
<protein>
    <submittedName>
        <fullName evidence="1">Uncharacterized protein</fullName>
    </submittedName>
</protein>
<evidence type="ECO:0000313" key="1">
    <source>
        <dbReference type="EMBL" id="KAG7481506.1"/>
    </source>
</evidence>
<dbReference type="Proteomes" id="UP001046870">
    <property type="component" value="Chromosome 4"/>
</dbReference>
<dbReference type="AlphaFoldDB" id="A0A9D3QDP1"/>
<name>A0A9D3QDP1_MEGAT</name>
<sequence length="66" mass="7298">MLCCDKSGSQTGVRNSVFGSTVSLVTLAVRLETDLRHQQRGRLTVGIKEHLAAHLQEPIKSRNLIQ</sequence>
<keyword evidence="2" id="KW-1185">Reference proteome</keyword>
<proteinExistence type="predicted"/>
<organism evidence="1 2">
    <name type="scientific">Megalops atlanticus</name>
    <name type="common">Tarpon</name>
    <name type="synonym">Clupea gigantea</name>
    <dbReference type="NCBI Taxonomy" id="7932"/>
    <lineage>
        <taxon>Eukaryota</taxon>
        <taxon>Metazoa</taxon>
        <taxon>Chordata</taxon>
        <taxon>Craniata</taxon>
        <taxon>Vertebrata</taxon>
        <taxon>Euteleostomi</taxon>
        <taxon>Actinopterygii</taxon>
        <taxon>Neopterygii</taxon>
        <taxon>Teleostei</taxon>
        <taxon>Elopiformes</taxon>
        <taxon>Megalopidae</taxon>
        <taxon>Megalops</taxon>
    </lineage>
</organism>
<evidence type="ECO:0000313" key="2">
    <source>
        <dbReference type="Proteomes" id="UP001046870"/>
    </source>
</evidence>